<organism evidence="2 6">
    <name type="scientific">Leptospira vanthielii serovar Holland str. Waz Holland = ATCC 700522</name>
    <dbReference type="NCBI Taxonomy" id="1218591"/>
    <lineage>
        <taxon>Bacteria</taxon>
        <taxon>Pseudomonadati</taxon>
        <taxon>Spirochaetota</taxon>
        <taxon>Spirochaetia</taxon>
        <taxon>Leptospirales</taxon>
        <taxon>Leptospiraceae</taxon>
        <taxon>Leptospira</taxon>
    </lineage>
</organism>
<dbReference type="EMBL" id="AOGY02000005">
    <property type="protein sequence ID" value="EMY71945.1"/>
    <property type="molecule type" value="Genomic_DNA"/>
</dbReference>
<evidence type="ECO:0000313" key="5">
    <source>
        <dbReference type="EMBL" id="EMY71945.1"/>
    </source>
</evidence>
<dbReference type="EMBL" id="AOGY02000061">
    <property type="protein sequence ID" value="EMY69118.1"/>
    <property type="molecule type" value="Genomic_DNA"/>
</dbReference>
<name>N1W266_9LEPT</name>
<dbReference type="AlphaFoldDB" id="N1W266"/>
<evidence type="ECO:0000313" key="1">
    <source>
        <dbReference type="EMBL" id="EMY68944.1"/>
    </source>
</evidence>
<proteinExistence type="predicted"/>
<sequence>MDVFYGRKEKILAERKEKLLEAKLKRKEYSVKANIRLVA</sequence>
<evidence type="ECO:0000313" key="6">
    <source>
        <dbReference type="Proteomes" id="UP000012227"/>
    </source>
</evidence>
<protein>
    <submittedName>
        <fullName evidence="2">Uncharacterized protein</fullName>
    </submittedName>
</protein>
<reference evidence="2 6" key="1">
    <citation type="submission" date="2013-03" db="EMBL/GenBank/DDBJ databases">
        <authorList>
            <person name="Harkins D.M."/>
            <person name="Durkin A.S."/>
            <person name="Brinkac L.M."/>
            <person name="Haft D.H."/>
            <person name="Selengut J.D."/>
            <person name="Sanka R."/>
            <person name="DePew J."/>
            <person name="Purushe J."/>
            <person name="Galloway R.L."/>
            <person name="Vinetz J.M."/>
            <person name="Sutton G.G."/>
            <person name="Nierman W.C."/>
            <person name="Fouts D.E."/>
        </authorList>
    </citation>
    <scope>NUCLEOTIDE SEQUENCE [LARGE SCALE GENOMIC DNA]</scope>
    <source>
        <strain evidence="2 6">Waz Holland</strain>
    </source>
</reference>
<evidence type="ECO:0000313" key="4">
    <source>
        <dbReference type="EMBL" id="EMY71673.1"/>
    </source>
</evidence>
<evidence type="ECO:0000313" key="2">
    <source>
        <dbReference type="EMBL" id="EMY69118.1"/>
    </source>
</evidence>
<dbReference type="EMBL" id="AOGY02000033">
    <property type="protein sequence ID" value="EMY70490.1"/>
    <property type="molecule type" value="Genomic_DNA"/>
</dbReference>
<gene>
    <name evidence="4" type="ORF">LEP1GSC199_0584</name>
    <name evidence="1" type="ORF">LEP1GSC199_0712</name>
    <name evidence="3" type="ORF">LEP1GSC199_1609</name>
    <name evidence="5" type="ORF">LEP1GSC199_2361</name>
    <name evidence="2" type="ORF">LEP1GSC199_3470</name>
</gene>
<dbReference type="EMBL" id="AOGY02000009">
    <property type="protein sequence ID" value="EMY71673.1"/>
    <property type="molecule type" value="Genomic_DNA"/>
</dbReference>
<dbReference type="Proteomes" id="UP000012227">
    <property type="component" value="Unassembled WGS sequence"/>
</dbReference>
<accession>N1W266</accession>
<evidence type="ECO:0000313" key="3">
    <source>
        <dbReference type="EMBL" id="EMY70490.1"/>
    </source>
</evidence>
<comment type="caution">
    <text evidence="2">The sequence shown here is derived from an EMBL/GenBank/DDBJ whole genome shotgun (WGS) entry which is preliminary data.</text>
</comment>
<dbReference type="EMBL" id="AOGY02000063">
    <property type="protein sequence ID" value="EMY68944.1"/>
    <property type="molecule type" value="Genomic_DNA"/>
</dbReference>